<name>A0ABV2AHW6_9EUKA</name>
<keyword evidence="3" id="KW-1185">Reference proteome</keyword>
<gene>
    <name evidence="2" type="ORF">MHBO_001139</name>
</gene>
<evidence type="ECO:0000313" key="3">
    <source>
        <dbReference type="Proteomes" id="UP001439008"/>
    </source>
</evidence>
<feature type="compositionally biased region" description="Polar residues" evidence="1">
    <location>
        <begin position="1"/>
        <end position="23"/>
    </location>
</feature>
<feature type="region of interest" description="Disordered" evidence="1">
    <location>
        <begin position="1"/>
        <end position="57"/>
    </location>
</feature>
<dbReference type="EMBL" id="JBDODL010000245">
    <property type="protein sequence ID" value="MES1919281.1"/>
    <property type="molecule type" value="Genomic_DNA"/>
</dbReference>
<evidence type="ECO:0000313" key="2">
    <source>
        <dbReference type="EMBL" id="MES1919281.1"/>
    </source>
</evidence>
<protein>
    <submittedName>
        <fullName evidence="2">Uncharacterized protein</fullName>
    </submittedName>
</protein>
<accession>A0ABV2AHW6</accession>
<reference evidence="2 3" key="1">
    <citation type="journal article" date="2024" name="BMC Biol.">
        <title>Comparative genomics of Ascetosporea gives new insight into the evolutionary basis for animal parasitism in Rhizaria.</title>
        <authorList>
            <person name="Hiltunen Thoren M."/>
            <person name="Onut-Brannstrom I."/>
            <person name="Alfjorden A."/>
            <person name="Peckova H."/>
            <person name="Swords F."/>
            <person name="Hooper C."/>
            <person name="Holzer A.S."/>
            <person name="Bass D."/>
            <person name="Burki F."/>
        </authorList>
    </citation>
    <scope>NUCLEOTIDE SEQUENCE [LARGE SCALE GENOMIC DNA]</scope>
    <source>
        <strain evidence="2">20-A016</strain>
    </source>
</reference>
<feature type="compositionally biased region" description="Low complexity" evidence="1">
    <location>
        <begin position="44"/>
        <end position="56"/>
    </location>
</feature>
<evidence type="ECO:0000256" key="1">
    <source>
        <dbReference type="SAM" id="MobiDB-lite"/>
    </source>
</evidence>
<proteinExistence type="predicted"/>
<comment type="caution">
    <text evidence="2">The sequence shown here is derived from an EMBL/GenBank/DDBJ whole genome shotgun (WGS) entry which is preliminary data.</text>
</comment>
<dbReference type="Proteomes" id="UP001439008">
    <property type="component" value="Unassembled WGS sequence"/>
</dbReference>
<sequence>MNESNFNLKTIENSPSNQNQAKDSSQKRFTDNQNLSPDAIGNFSEKPSYSRSSLSSHHGLISPIRQMPDLHQKSKSKALPIYNPNTADNSKRVPINPAHKHANPSFEPSAVTRSEIVQIKLVFDPPIVGTKMKAGIDVITDSGKLEHQEDFYDCDVKWFRGIKRICCVKNCAKSAEVQCITCVKLRISQYNSYFCSLEHLEVFEIIKVALAFAQANTRRPAQKVNADEISAMERARRRL</sequence>
<organism evidence="2 3">
    <name type="scientific">Bonamia ostreae</name>
    <dbReference type="NCBI Taxonomy" id="126728"/>
    <lineage>
        <taxon>Eukaryota</taxon>
        <taxon>Sar</taxon>
        <taxon>Rhizaria</taxon>
        <taxon>Endomyxa</taxon>
        <taxon>Ascetosporea</taxon>
        <taxon>Haplosporida</taxon>
        <taxon>Bonamia</taxon>
    </lineage>
</organism>